<dbReference type="PANTHER" id="PTHR48471:SF1">
    <property type="entry name" value="DDE TNP4 DOMAIN-CONTAINING PROTEIN"/>
    <property type="match status" value="1"/>
</dbReference>
<comment type="cofactor">
    <cofactor evidence="1">
        <name>a divalent metal cation</name>
        <dbReference type="ChEBI" id="CHEBI:60240"/>
    </cofactor>
</comment>
<evidence type="ECO:0000256" key="2">
    <source>
        <dbReference type="ARBA" id="ARBA00022723"/>
    </source>
</evidence>
<protein>
    <recommendedName>
        <fullName evidence="3">DDE Tnp4 domain-containing protein</fullName>
    </recommendedName>
</protein>
<reference evidence="5" key="2">
    <citation type="submission" date="2015-01" db="EMBL/GenBank/DDBJ databases">
        <title>Evolutionary Origins and Diversification of the Mycorrhizal Mutualists.</title>
        <authorList>
            <consortium name="DOE Joint Genome Institute"/>
            <consortium name="Mycorrhizal Genomics Consortium"/>
            <person name="Kohler A."/>
            <person name="Kuo A."/>
            <person name="Nagy L.G."/>
            <person name="Floudas D."/>
            <person name="Copeland A."/>
            <person name="Barry K.W."/>
            <person name="Cichocki N."/>
            <person name="Veneault-Fourrey C."/>
            <person name="LaButti K."/>
            <person name="Lindquist E.A."/>
            <person name="Lipzen A."/>
            <person name="Lundell T."/>
            <person name="Morin E."/>
            <person name="Murat C."/>
            <person name="Riley R."/>
            <person name="Ohm R."/>
            <person name="Sun H."/>
            <person name="Tunlid A."/>
            <person name="Henrissat B."/>
            <person name="Grigoriev I.V."/>
            <person name="Hibbett D.S."/>
            <person name="Martin F."/>
        </authorList>
    </citation>
    <scope>NUCLEOTIDE SEQUENCE [LARGE SCALE GENOMIC DNA]</scope>
    <source>
        <strain evidence="5">LaAM-08-1</strain>
    </source>
</reference>
<evidence type="ECO:0000256" key="1">
    <source>
        <dbReference type="ARBA" id="ARBA00001968"/>
    </source>
</evidence>
<reference evidence="4 5" key="1">
    <citation type="submission" date="2014-04" db="EMBL/GenBank/DDBJ databases">
        <authorList>
            <consortium name="DOE Joint Genome Institute"/>
            <person name="Kuo A."/>
            <person name="Kohler A."/>
            <person name="Nagy L.G."/>
            <person name="Floudas D."/>
            <person name="Copeland A."/>
            <person name="Barry K.W."/>
            <person name="Cichocki N."/>
            <person name="Veneault-Fourrey C."/>
            <person name="LaButti K."/>
            <person name="Lindquist E.A."/>
            <person name="Lipzen A."/>
            <person name="Lundell T."/>
            <person name="Morin E."/>
            <person name="Murat C."/>
            <person name="Sun H."/>
            <person name="Tunlid A."/>
            <person name="Henrissat B."/>
            <person name="Grigoriev I.V."/>
            <person name="Hibbett D.S."/>
            <person name="Martin F."/>
            <person name="Nordberg H.P."/>
            <person name="Cantor M.N."/>
            <person name="Hua S.X."/>
        </authorList>
    </citation>
    <scope>NUCLEOTIDE SEQUENCE [LARGE SCALE GENOMIC DNA]</scope>
    <source>
        <strain evidence="4 5">LaAM-08-1</strain>
    </source>
</reference>
<dbReference type="Pfam" id="PF13359">
    <property type="entry name" value="DDE_Tnp_4"/>
    <property type="match status" value="1"/>
</dbReference>
<sequence>MGFDISTFNSILESGSAEAWMSTSIPQTDTSARGGARPGALSLDPAGVLGLVLHYLNSTMVEVSLQGIFALIPSTVSRYINFGLSLLLHTLRGIPDARLGWLQQPEEFRDCSDLIRSHHPCLKGAFASIDGLNLAVQTSADDDIENATFNGWLQEHFISSVLVFSPLGTIIAVTTNAPGSWHDARVAQPIYKKLLDHTPEGYYLVADTAFLRGTGDIAGCIRALVKAGQKIEGTEEEIAEATAFNPELLSYWQSAEL</sequence>
<dbReference type="Proteomes" id="UP000054477">
    <property type="component" value="Unassembled WGS sequence"/>
</dbReference>
<dbReference type="EMBL" id="KN838982">
    <property type="protein sequence ID" value="KIJ91655.1"/>
    <property type="molecule type" value="Genomic_DNA"/>
</dbReference>
<organism evidence="4 5">
    <name type="scientific">Laccaria amethystina LaAM-08-1</name>
    <dbReference type="NCBI Taxonomy" id="1095629"/>
    <lineage>
        <taxon>Eukaryota</taxon>
        <taxon>Fungi</taxon>
        <taxon>Dikarya</taxon>
        <taxon>Basidiomycota</taxon>
        <taxon>Agaricomycotina</taxon>
        <taxon>Agaricomycetes</taxon>
        <taxon>Agaricomycetidae</taxon>
        <taxon>Agaricales</taxon>
        <taxon>Agaricineae</taxon>
        <taxon>Hydnangiaceae</taxon>
        <taxon>Laccaria</taxon>
    </lineage>
</organism>
<dbReference type="GO" id="GO:0046872">
    <property type="term" value="F:metal ion binding"/>
    <property type="evidence" value="ECO:0007669"/>
    <property type="project" value="UniProtKB-KW"/>
</dbReference>
<evidence type="ECO:0000313" key="5">
    <source>
        <dbReference type="Proteomes" id="UP000054477"/>
    </source>
</evidence>
<dbReference type="OrthoDB" id="78198at2759"/>
<dbReference type="HOGENOM" id="CLU_048932_1_1_1"/>
<name>A0A0C9WN56_9AGAR</name>
<evidence type="ECO:0000313" key="4">
    <source>
        <dbReference type="EMBL" id="KIJ91655.1"/>
    </source>
</evidence>
<dbReference type="InterPro" id="IPR027806">
    <property type="entry name" value="HARBI1_dom"/>
</dbReference>
<feature type="domain" description="DDE Tnp4" evidence="3">
    <location>
        <begin position="129"/>
        <end position="211"/>
    </location>
</feature>
<dbReference type="PANTHER" id="PTHR48471">
    <property type="entry name" value="DDE TNP4 DOMAIN-CONTAINING PROTEIN"/>
    <property type="match status" value="1"/>
</dbReference>
<evidence type="ECO:0000259" key="3">
    <source>
        <dbReference type="Pfam" id="PF13359"/>
    </source>
</evidence>
<dbReference type="AlphaFoldDB" id="A0A0C9WN56"/>
<proteinExistence type="predicted"/>
<keyword evidence="5" id="KW-1185">Reference proteome</keyword>
<gene>
    <name evidence="4" type="ORF">K443DRAFT_14212</name>
</gene>
<accession>A0A0C9WN56</accession>
<keyword evidence="2" id="KW-0479">Metal-binding</keyword>